<evidence type="ECO:0000313" key="5">
    <source>
        <dbReference type="Proteomes" id="UP000503462"/>
    </source>
</evidence>
<organism evidence="4 5">
    <name type="scientific">Peltaster fructicola</name>
    <dbReference type="NCBI Taxonomy" id="286661"/>
    <lineage>
        <taxon>Eukaryota</taxon>
        <taxon>Fungi</taxon>
        <taxon>Dikarya</taxon>
        <taxon>Ascomycota</taxon>
        <taxon>Pezizomycotina</taxon>
        <taxon>Dothideomycetes</taxon>
        <taxon>Dothideomycetes incertae sedis</taxon>
        <taxon>Peltaster</taxon>
    </lineage>
</organism>
<dbReference type="Gene3D" id="1.25.10.10">
    <property type="entry name" value="Leucine-rich Repeat Variant"/>
    <property type="match status" value="4"/>
</dbReference>
<dbReference type="InterPro" id="IPR016024">
    <property type="entry name" value="ARM-type_fold"/>
</dbReference>
<comment type="similarity">
    <text evidence="1">Belongs to the HEATR5 family.</text>
</comment>
<dbReference type="InterPro" id="IPR011989">
    <property type="entry name" value="ARM-like"/>
</dbReference>
<dbReference type="Proteomes" id="UP000503462">
    <property type="component" value="Chromosome 5"/>
</dbReference>
<feature type="region of interest" description="Disordered" evidence="2">
    <location>
        <begin position="277"/>
        <end position="306"/>
    </location>
</feature>
<dbReference type="SUPFAM" id="SSF48371">
    <property type="entry name" value="ARM repeat"/>
    <property type="match status" value="3"/>
</dbReference>
<dbReference type="GO" id="GO:0042147">
    <property type="term" value="P:retrograde transport, endosome to Golgi"/>
    <property type="evidence" value="ECO:0007669"/>
    <property type="project" value="TreeGrafter"/>
</dbReference>
<dbReference type="GO" id="GO:0005794">
    <property type="term" value="C:Golgi apparatus"/>
    <property type="evidence" value="ECO:0007669"/>
    <property type="project" value="TreeGrafter"/>
</dbReference>
<evidence type="ECO:0000256" key="1">
    <source>
        <dbReference type="ARBA" id="ARBA00008304"/>
    </source>
</evidence>
<evidence type="ECO:0000313" key="4">
    <source>
        <dbReference type="EMBL" id="QIX01385.1"/>
    </source>
</evidence>
<evidence type="ECO:0000256" key="2">
    <source>
        <dbReference type="SAM" id="MobiDB-lite"/>
    </source>
</evidence>
<dbReference type="OrthoDB" id="192608at2759"/>
<gene>
    <name evidence="4" type="ORF">AMS68_006902</name>
</gene>
<dbReference type="GO" id="GO:0030139">
    <property type="term" value="C:endocytic vesicle"/>
    <property type="evidence" value="ECO:0007669"/>
    <property type="project" value="TreeGrafter"/>
</dbReference>
<dbReference type="InterPro" id="IPR040108">
    <property type="entry name" value="Laa1/Sip1/HEATR5"/>
</dbReference>
<accession>A0A6H0Y380</accession>
<dbReference type="Pfam" id="PF25468">
    <property type="entry name" value="HEAT_HEATR5A"/>
    <property type="match status" value="1"/>
</dbReference>
<feature type="region of interest" description="Disordered" evidence="2">
    <location>
        <begin position="1"/>
        <end position="25"/>
    </location>
</feature>
<dbReference type="Pfam" id="PF25808">
    <property type="entry name" value="TPR_LAA1_C"/>
    <property type="match status" value="1"/>
</dbReference>
<dbReference type="InterPro" id="IPR057981">
    <property type="entry name" value="TPR_LAA1-like_C"/>
</dbReference>
<dbReference type="PANTHER" id="PTHR21663:SF0">
    <property type="entry name" value="HEAT REPEAT-CONTAINING PROTEIN 5B"/>
    <property type="match status" value="1"/>
</dbReference>
<reference evidence="4 5" key="1">
    <citation type="journal article" date="2016" name="Sci. Rep.">
        <title>Peltaster fructicola genome reveals evolution from an invasive phytopathogen to an ectophytic parasite.</title>
        <authorList>
            <person name="Xu C."/>
            <person name="Chen H."/>
            <person name="Gleason M.L."/>
            <person name="Xu J.R."/>
            <person name="Liu H."/>
            <person name="Zhang R."/>
            <person name="Sun G."/>
        </authorList>
    </citation>
    <scope>NUCLEOTIDE SEQUENCE [LARGE SCALE GENOMIC DNA]</scope>
    <source>
        <strain evidence="4 5">LNHT1506</strain>
    </source>
</reference>
<dbReference type="GO" id="GO:0006897">
    <property type="term" value="P:endocytosis"/>
    <property type="evidence" value="ECO:0007669"/>
    <property type="project" value="TreeGrafter"/>
</dbReference>
<feature type="compositionally biased region" description="Basic residues" evidence="2">
    <location>
        <begin position="281"/>
        <end position="290"/>
    </location>
</feature>
<dbReference type="Pfam" id="PF20210">
    <property type="entry name" value="Laa1_Sip1_HTR5"/>
    <property type="match status" value="1"/>
</dbReference>
<dbReference type="GO" id="GO:0008104">
    <property type="term" value="P:intracellular protein localization"/>
    <property type="evidence" value="ECO:0007669"/>
    <property type="project" value="TreeGrafter"/>
</dbReference>
<sequence length="1997" mass="217986">MAENEKAPKAATTSKATDQNTPQLDTDKLHALPSEQQALYLLTFSSDLAAHVEALGPDSISSQQDAVKKELVKIICLTAPAPTRVIRNALARCYNGLYTKGNRRTLHESINELVNIISAGKEQDLRTKHAATYCLGAIFEAGGDSAVNLAPHACAALLRLVKPSVNDAGLRAAIFRALGKIVTGVLSIIDEDLARSIWKQARTSLSTDKSFLVSINAAYCIEQLVQQSNYFDNSNDFEKLQSAVIKAMDSPSSAVRRGAASCLALALFKSYTQSPTDAIPRIKKPKKSRKGLPEDGEDEIERTASPAPDKVVTLSHTLLEILRLLGVHYTRSTSSNRVRSALMICYIKVIRSLNQTVLEESYNDIAQYLLVDLLGHPSLVFHKYRLLITRKFVAIILEQVIAPLLGEAAQLNACRHLINQILKDYPQTVKERPVPSKQTLTGALSALNALLLRLGGGATEISDLCRDILLQVHQHPSFTVQTQTSITLRTLVLACPHHILPSLAVYQTRIQKELEQLGTPNRSTRRCVAYTYGLCSILSAASQLPLYGSVELYAKIMTQAITLLKTAAGLDLHVSACQIQIAWLMISGLMPLGPNFVKTHLQQLLLLWKNASPKPQPKESIRQRSLIELSFLTHVRECALSSVRAFLAYNRRLLTSDVSRRIAAILESSVSFVNTLPDRKTSEDPSTRLSPAFQLQDYEVMVNRRVLQCFSVLLASSLPNSVEPAAFSTILPLAVRALAAREYEVPNALNAAIATSAGSFDGIWDLGDNYGFGVTGLVSGCDWTDPFSGVRERHWTALQDAETQMDKIIRSPVCSAAENDPAICFMSSRSDPAATEVVNAAIATFALALPLQPKKVQETVLEQIEGALSSSALQRDIARRAAISVNVSLALRLSMELARTSRTHLQAHTPAQDLLRSLICSEDETVRYHASSAIGRLCSTAGTDFTTQQVSWLKETIINNRDPNARAGCSQALACINSHLGGMAAGMHIKNIVGILMSLSADSHPLVHFWATDSLSSVADSAGLNFLAHVNSCVGLLSQLYVSDDHNAETENLASSNMLVELPMTAAIGRGVASLINVLGPDLQDMAKARDMMTTLIQLFSEEQSIPVTLANLKCREHLSLYIPNHFQTQPYVQLLQSSLEAEHVDTQQAAAHGLCNLMRRDAEEIIRIAEAGLEDRLWDMLDENPDNEAVRKIFLNWLQQTAVSNPEDWIARCNTILTKAKAKAYQTPATAVVKQQPVPTDVQDEEVAGFAVTEGATKVSDTLASTALELLRWQVRLFAMECLYSLIMMIGKDAAVRERSQGLAALQSRIAEVIRIAFSASTANVAALRVIGLRIIQQVLKTFGRIPDPDFSEAMLLEQYQAQISSALTPAFAADSSPALAAEAVNVCATFISTGIVTDVERMGRTLKLLVSALESFSQSDTAEIGDLKGLSSNAQVMVRMSVFSAWAELQVASIEQKYLADVVKPHISTLVPLWLSSLREYARLRFEPDISAASTASSADDFDAAYAAFNRQTLLRFYQDAWLSLVDAIASLIDEDSQVVFDALDGKQINGIVDSRQVTAINYRDEPVAFFFVLFGLAFEALAINQPDEDEVLKQQRKVEILQALKKILRPSVAGDAIYQDSIFEETIDLMHRMVLTESLGVQTVIVEIATNLCMAHPSSRQGDSSENLSDDIEQLFELTRIMVLVLAGIVPGLSDTPVSIRLETSEEAVTLVHSALQALVNISDVFPTIIRTDLRDAILHIFVVILGTGACQAVVVPQALPMFRRLIASMAAQPLPHTEKQLSNALIRMLSILSNAQRGDNEASLACEKNTLLAGALLVSAAPEILSEESVQQYVKRLADCLNSRMTTRVAVGCIRTLLMTGVASKTLLSLALDFLVEPSEFEGVAESKSLMAQTLVVYVSRASSSQKPAVLNFSLLAFLKRADSEGSSSYAETAARIIDLSNIDNTMFRSIVSTLESGMKTLLGEILRVNAQGQTQAKDDEDREPTIALKLNF</sequence>
<dbReference type="GO" id="GO:0005829">
    <property type="term" value="C:cytosol"/>
    <property type="evidence" value="ECO:0007669"/>
    <property type="project" value="GOC"/>
</dbReference>
<feature type="domain" description="LAA1-like C-terminal TPR repeats" evidence="3">
    <location>
        <begin position="1830"/>
        <end position="1983"/>
    </location>
</feature>
<proteinExistence type="inferred from homology"/>
<dbReference type="EMBL" id="CP051143">
    <property type="protein sequence ID" value="QIX01385.1"/>
    <property type="molecule type" value="Genomic_DNA"/>
</dbReference>
<dbReference type="InterPro" id="IPR046837">
    <property type="entry name" value="Laa1/Sip1/HEATR5-like_HEAT"/>
</dbReference>
<protein>
    <recommendedName>
        <fullName evidence="3">LAA1-like C-terminal TPR repeats domain-containing protein</fullName>
    </recommendedName>
</protein>
<keyword evidence="5" id="KW-1185">Reference proteome</keyword>
<dbReference type="GO" id="GO:0016020">
    <property type="term" value="C:membrane"/>
    <property type="evidence" value="ECO:0007669"/>
    <property type="project" value="TreeGrafter"/>
</dbReference>
<name>A0A6H0Y380_9PEZI</name>
<dbReference type="PANTHER" id="PTHR21663">
    <property type="entry name" value="HYPOTHETICAL HEAT DOMAIN-CONTAINING"/>
    <property type="match status" value="1"/>
</dbReference>
<evidence type="ECO:0000259" key="3">
    <source>
        <dbReference type="Pfam" id="PF25808"/>
    </source>
</evidence>